<feature type="domain" description="Glycosyl hydrolase family 13 catalytic" evidence="1">
    <location>
        <begin position="41"/>
        <end position="488"/>
    </location>
</feature>
<evidence type="ECO:0000313" key="3">
    <source>
        <dbReference type="Proteomes" id="UP001597097"/>
    </source>
</evidence>
<name>A0ABW4GZB3_9ACTN</name>
<keyword evidence="2" id="KW-0378">Hydrolase</keyword>
<dbReference type="PANTHER" id="PTHR10357:SF209">
    <property type="entry name" value="PERIPLASMIC ALPHA-AMYLASE"/>
    <property type="match status" value="1"/>
</dbReference>
<dbReference type="EMBL" id="JBHUCM010000085">
    <property type="protein sequence ID" value="MFD1547889.1"/>
    <property type="molecule type" value="Genomic_DNA"/>
</dbReference>
<evidence type="ECO:0000313" key="2">
    <source>
        <dbReference type="EMBL" id="MFD1547889.1"/>
    </source>
</evidence>
<dbReference type="Pfam" id="PF00128">
    <property type="entry name" value="Alpha-amylase"/>
    <property type="match status" value="1"/>
</dbReference>
<dbReference type="GO" id="GO:0016787">
    <property type="term" value="F:hydrolase activity"/>
    <property type="evidence" value="ECO:0007669"/>
    <property type="project" value="UniProtKB-KW"/>
</dbReference>
<proteinExistence type="predicted"/>
<organism evidence="2 3">
    <name type="scientific">Nonomuraea guangzhouensis</name>
    <dbReference type="NCBI Taxonomy" id="1291555"/>
    <lineage>
        <taxon>Bacteria</taxon>
        <taxon>Bacillati</taxon>
        <taxon>Actinomycetota</taxon>
        <taxon>Actinomycetes</taxon>
        <taxon>Streptosporangiales</taxon>
        <taxon>Streptosporangiaceae</taxon>
        <taxon>Nonomuraea</taxon>
    </lineage>
</organism>
<evidence type="ECO:0000259" key="1">
    <source>
        <dbReference type="SMART" id="SM00642"/>
    </source>
</evidence>
<protein>
    <submittedName>
        <fullName evidence="2">Alpha-amylase family glycosyl hydrolase</fullName>
    </submittedName>
</protein>
<dbReference type="Proteomes" id="UP001597097">
    <property type="component" value="Unassembled WGS sequence"/>
</dbReference>
<accession>A0ABW4GZB3</accession>
<dbReference type="PANTHER" id="PTHR10357">
    <property type="entry name" value="ALPHA-AMYLASE FAMILY MEMBER"/>
    <property type="match status" value="1"/>
</dbReference>
<keyword evidence="3" id="KW-1185">Reference proteome</keyword>
<gene>
    <name evidence="2" type="ORF">ACFSJ0_63435</name>
</gene>
<sequence length="677" mass="74898">MANIDEIIGQAPPGSIWEAVWPQRESYHPSPSDWRDEVIYFLLPDRFSDGRERERDPVDRARPANSRPAGWMWNRWAASGRDRFQGGTLRGVISKLDYLRDLGVSALWIAPVWKQRPVTSVDGVPAPDDPHGYSIQHFLDIDRRFGTREDLVELVREAHERGIRIILDILINHTGENWDYDLGTPGHPEYVVRPPYAGPGGRLPFGAWRDGTGQRLPQGTAPTEPDHGVWPSELHDPDAYTRAGGDGGGWGAGGDEEPDAPYRRADWFSRDLDQSRELQTIIRIWSYWVALTDIDGVRIDTLKHVPPHDATLFCGALKEFADGLGKANFLIVGEVGGGDTIEERYLSLIGRNLSAVLETGETRRLMREVALGQEGFPFPDAVEEFFNRFATHGVTHRSLGSAYVSSLDDHDDLWIDPQLRFGALTPPGRSEPDPRQVTVGVALLLYSLGIPCLYYGTEQGLTGPEEGERRWLRGKDEGWGVRDLSGDRYLREAMFGPEHPRKAGAAGRPADDESPAAAHLFDTELPGFGPFGTANHHVFDQDNEIYQRVRMLLATRAAHRALRAGRQYLRRLGRADGGYALPRPGEVLCWSRVLAGTEVVCVVNPSLTETRGALVEIDGALNARTQELTVVANTAEVGGATKHPLKSTVTVLPGPGASRHIELQDLPPASVLVLTNQ</sequence>
<dbReference type="RefSeq" id="WP_219539704.1">
    <property type="nucleotide sequence ID" value="NZ_JAHKRM010000071.1"/>
</dbReference>
<comment type="caution">
    <text evidence="2">The sequence shown here is derived from an EMBL/GenBank/DDBJ whole genome shotgun (WGS) entry which is preliminary data.</text>
</comment>
<dbReference type="InterPro" id="IPR006047">
    <property type="entry name" value="GH13_cat_dom"/>
</dbReference>
<reference evidence="3" key="1">
    <citation type="journal article" date="2019" name="Int. J. Syst. Evol. Microbiol.">
        <title>The Global Catalogue of Microorganisms (GCM) 10K type strain sequencing project: providing services to taxonomists for standard genome sequencing and annotation.</title>
        <authorList>
            <consortium name="The Broad Institute Genomics Platform"/>
            <consortium name="The Broad Institute Genome Sequencing Center for Infectious Disease"/>
            <person name="Wu L."/>
            <person name="Ma J."/>
        </authorList>
    </citation>
    <scope>NUCLEOTIDE SEQUENCE [LARGE SCALE GENOMIC DNA]</scope>
    <source>
        <strain evidence="3">CGMCC 1.15399</strain>
    </source>
</reference>
<dbReference type="SMART" id="SM00642">
    <property type="entry name" value="Aamy"/>
    <property type="match status" value="1"/>
</dbReference>